<protein>
    <submittedName>
        <fullName evidence="1">Uncharacterized protein</fullName>
    </submittedName>
</protein>
<dbReference type="RefSeq" id="WP_134550216.1">
    <property type="nucleotide sequence ID" value="NZ_SOHL01000003.1"/>
</dbReference>
<dbReference type="AlphaFoldDB" id="A0A4R9B0T3"/>
<name>A0A4R9B0T3_9MICO</name>
<gene>
    <name evidence="1" type="ORF">E3T50_01330</name>
</gene>
<proteinExistence type="predicted"/>
<reference evidence="1 2" key="1">
    <citation type="submission" date="2019-03" db="EMBL/GenBank/DDBJ databases">
        <title>Genomics of glacier-inhabiting Cryobacterium strains.</title>
        <authorList>
            <person name="Liu Q."/>
            <person name="Xin Y.-H."/>
        </authorList>
    </citation>
    <scope>NUCLEOTIDE SEQUENCE [LARGE SCALE GENOMIC DNA]</scope>
    <source>
        <strain evidence="1 2">Hz16</strain>
    </source>
</reference>
<accession>A0A4R9B0T3</accession>
<comment type="caution">
    <text evidence="1">The sequence shown here is derived from an EMBL/GenBank/DDBJ whole genome shotgun (WGS) entry which is preliminary data.</text>
</comment>
<dbReference type="Proteomes" id="UP000297983">
    <property type="component" value="Unassembled WGS sequence"/>
</dbReference>
<keyword evidence="2" id="KW-1185">Reference proteome</keyword>
<sequence>MKKILGAILVCIVVIALSAFSIVRSLEDRVTDEFVAQMSRLAIPGDWEPLDDIVRREQFLCMSTNPCPSIARRWQSDTAVTVQDVEQIGAPADVIFSVEGTCQRPATATGPTTLCIGYATENGYANQLTVSSELVGLQVALSVRPS</sequence>
<dbReference type="EMBL" id="SOHL01000003">
    <property type="protein sequence ID" value="TFD73604.1"/>
    <property type="molecule type" value="Genomic_DNA"/>
</dbReference>
<organism evidence="1 2">
    <name type="scientific">Cryobacterium gelidum</name>
    <dbReference type="NCBI Taxonomy" id="1259164"/>
    <lineage>
        <taxon>Bacteria</taxon>
        <taxon>Bacillati</taxon>
        <taxon>Actinomycetota</taxon>
        <taxon>Actinomycetes</taxon>
        <taxon>Micrococcales</taxon>
        <taxon>Microbacteriaceae</taxon>
        <taxon>Cryobacterium</taxon>
    </lineage>
</organism>
<evidence type="ECO:0000313" key="1">
    <source>
        <dbReference type="EMBL" id="TFD73604.1"/>
    </source>
</evidence>
<evidence type="ECO:0000313" key="2">
    <source>
        <dbReference type="Proteomes" id="UP000297983"/>
    </source>
</evidence>